<evidence type="ECO:0000256" key="4">
    <source>
        <dbReference type="ARBA" id="ARBA00023242"/>
    </source>
</evidence>
<dbReference type="Pfam" id="PF03366">
    <property type="entry name" value="YEATS"/>
    <property type="match status" value="1"/>
</dbReference>
<dbReference type="InterPro" id="IPR027370">
    <property type="entry name" value="Znf-RING_euk"/>
</dbReference>
<protein>
    <submittedName>
        <fullName evidence="10">Uncharacterized protein</fullName>
    </submittedName>
</protein>
<evidence type="ECO:0000259" key="9">
    <source>
        <dbReference type="PROSITE" id="PS51037"/>
    </source>
</evidence>
<dbReference type="VEuPathDB" id="FungiDB:PV08_03248"/>
<dbReference type="PANTHER" id="PTHR15898:SF13">
    <property type="entry name" value="BIFUNCTIONAL APOPTOSIS REGULATOR"/>
    <property type="match status" value="1"/>
</dbReference>
<dbReference type="GO" id="GO:0005634">
    <property type="term" value="C:nucleus"/>
    <property type="evidence" value="ECO:0007669"/>
    <property type="project" value="UniProtKB-SubCell"/>
</dbReference>
<dbReference type="InterPro" id="IPR055129">
    <property type="entry name" value="YEATS_dom"/>
</dbReference>
<dbReference type="Gene3D" id="2.60.40.1970">
    <property type="entry name" value="YEATS domain"/>
    <property type="match status" value="1"/>
</dbReference>
<reference evidence="10 11" key="1">
    <citation type="submission" date="2015-01" db="EMBL/GenBank/DDBJ databases">
        <title>The Genome Sequence of Exophiala spinifera CBS89968.</title>
        <authorList>
            <consortium name="The Broad Institute Genomics Platform"/>
            <person name="Cuomo C."/>
            <person name="de Hoog S."/>
            <person name="Gorbushina A."/>
            <person name="Stielow B."/>
            <person name="Teixiera M."/>
            <person name="Abouelleil A."/>
            <person name="Chapman S.B."/>
            <person name="Priest M."/>
            <person name="Young S.K."/>
            <person name="Wortman J."/>
            <person name="Nusbaum C."/>
            <person name="Birren B."/>
        </authorList>
    </citation>
    <scope>NUCLEOTIDE SEQUENCE [LARGE SCALE GENOMIC DNA]</scope>
    <source>
        <strain evidence="10 11">CBS 89968</strain>
    </source>
</reference>
<dbReference type="AlphaFoldDB" id="A0A0D2C5Z3"/>
<feature type="domain" description="YEATS" evidence="9">
    <location>
        <begin position="138"/>
        <end position="290"/>
    </location>
</feature>
<dbReference type="InterPro" id="IPR001841">
    <property type="entry name" value="Znf_RING"/>
</dbReference>
<keyword evidence="3" id="KW-0862">Zinc</keyword>
<comment type="subcellular location">
    <subcellularLocation>
        <location evidence="6">Nucleus</location>
    </subcellularLocation>
</comment>
<evidence type="ECO:0000256" key="2">
    <source>
        <dbReference type="ARBA" id="ARBA00022771"/>
    </source>
</evidence>
<dbReference type="PROSITE" id="PS50089">
    <property type="entry name" value="ZF_RING_2"/>
    <property type="match status" value="1"/>
</dbReference>
<accession>A0A0D2C5Z3</accession>
<evidence type="ECO:0000256" key="5">
    <source>
        <dbReference type="PROSITE-ProRule" id="PRU00175"/>
    </source>
</evidence>
<gene>
    <name evidence="10" type="ORF">PV08_03248</name>
</gene>
<proteinExistence type="predicted"/>
<dbReference type="SMART" id="SM00184">
    <property type="entry name" value="RING"/>
    <property type="match status" value="1"/>
</dbReference>
<dbReference type="Pfam" id="PF13445">
    <property type="entry name" value="zf-RING_UBOX"/>
    <property type="match status" value="1"/>
</dbReference>
<dbReference type="EMBL" id="KN847493">
    <property type="protein sequence ID" value="KIW18959.1"/>
    <property type="molecule type" value="Genomic_DNA"/>
</dbReference>
<evidence type="ECO:0000256" key="1">
    <source>
        <dbReference type="ARBA" id="ARBA00022723"/>
    </source>
</evidence>
<dbReference type="OrthoDB" id="1630758at2759"/>
<dbReference type="GO" id="GO:0008270">
    <property type="term" value="F:zinc ion binding"/>
    <property type="evidence" value="ECO:0007669"/>
    <property type="project" value="UniProtKB-KW"/>
</dbReference>
<dbReference type="GO" id="GO:0061630">
    <property type="term" value="F:ubiquitin protein ligase activity"/>
    <property type="evidence" value="ECO:0007669"/>
    <property type="project" value="TreeGrafter"/>
</dbReference>
<evidence type="ECO:0000313" key="11">
    <source>
        <dbReference type="Proteomes" id="UP000053328"/>
    </source>
</evidence>
<dbReference type="Gene3D" id="3.30.40.10">
    <property type="entry name" value="Zinc/RING finger domain, C3HC4 (zinc finger)"/>
    <property type="match status" value="1"/>
</dbReference>
<evidence type="ECO:0000256" key="3">
    <source>
        <dbReference type="ARBA" id="ARBA00022833"/>
    </source>
</evidence>
<dbReference type="PANTHER" id="PTHR15898">
    <property type="entry name" value="BIFUNCTIONAL APOPTOSIS REGULATOR"/>
    <property type="match status" value="1"/>
</dbReference>
<dbReference type="GeneID" id="27330331"/>
<dbReference type="SUPFAM" id="SSF57850">
    <property type="entry name" value="RING/U-box"/>
    <property type="match status" value="1"/>
</dbReference>
<keyword evidence="2 5" id="KW-0863">Zinc-finger</keyword>
<evidence type="ECO:0000256" key="6">
    <source>
        <dbReference type="PROSITE-ProRule" id="PRU00376"/>
    </source>
</evidence>
<keyword evidence="11" id="KW-1185">Reference proteome</keyword>
<organism evidence="10 11">
    <name type="scientific">Exophiala spinifera</name>
    <dbReference type="NCBI Taxonomy" id="91928"/>
    <lineage>
        <taxon>Eukaryota</taxon>
        <taxon>Fungi</taxon>
        <taxon>Dikarya</taxon>
        <taxon>Ascomycota</taxon>
        <taxon>Pezizomycotina</taxon>
        <taxon>Eurotiomycetes</taxon>
        <taxon>Chaetothyriomycetidae</taxon>
        <taxon>Chaetothyriales</taxon>
        <taxon>Herpotrichiellaceae</taxon>
        <taxon>Exophiala</taxon>
    </lineage>
</organism>
<dbReference type="HOGENOM" id="CLU_069176_0_0_1"/>
<evidence type="ECO:0000313" key="10">
    <source>
        <dbReference type="EMBL" id="KIW18959.1"/>
    </source>
</evidence>
<dbReference type="InterPro" id="IPR038704">
    <property type="entry name" value="YEAST_sf"/>
</dbReference>
<name>A0A0D2C5Z3_9EURO</name>
<dbReference type="GO" id="GO:0043161">
    <property type="term" value="P:proteasome-mediated ubiquitin-dependent protein catabolic process"/>
    <property type="evidence" value="ECO:0007669"/>
    <property type="project" value="TreeGrafter"/>
</dbReference>
<dbReference type="RefSeq" id="XP_016239175.1">
    <property type="nucleotide sequence ID" value="XM_016377605.1"/>
</dbReference>
<feature type="region of interest" description="Disordered" evidence="7">
    <location>
        <begin position="267"/>
        <end position="290"/>
    </location>
</feature>
<evidence type="ECO:0000256" key="7">
    <source>
        <dbReference type="SAM" id="MobiDB-lite"/>
    </source>
</evidence>
<dbReference type="STRING" id="91928.A0A0D2C5Z3"/>
<dbReference type="InterPro" id="IPR013083">
    <property type="entry name" value="Znf_RING/FYVE/PHD"/>
</dbReference>
<sequence length="290" mass="33114">MKRTHGMTELTDSAADPKRPETSPSAGDTLTDAVAGDDLCPICLQLLYRPVRTACNHTTCEDCMANWADVCVSSQMARDGIVDQDLVFLPEEVNTSCPMCRTTTTTIFDNDRQLTLQRLYPKIYVAREADDIAAERMRAASNIETLLIHIGNEHRLVRAYDESKNTHDWKFFLRPSRTDIIQEVQIILHPTFHRPRVVLSCPPYEIRRLGWGQFAIVANVVLKEGYSWVGARRIDRLDEGWERKLILAWNLDFSERGAHGRIRVKVRKERTGDEAEGDAPMEDEGHHQEL</sequence>
<dbReference type="PROSITE" id="PS51037">
    <property type="entry name" value="YEATS"/>
    <property type="match status" value="1"/>
</dbReference>
<keyword evidence="1" id="KW-0479">Metal-binding</keyword>
<keyword evidence="4 6" id="KW-0539">Nucleus</keyword>
<evidence type="ECO:0000259" key="8">
    <source>
        <dbReference type="PROSITE" id="PS50089"/>
    </source>
</evidence>
<dbReference type="Proteomes" id="UP000053328">
    <property type="component" value="Unassembled WGS sequence"/>
</dbReference>
<feature type="region of interest" description="Disordered" evidence="7">
    <location>
        <begin position="1"/>
        <end position="30"/>
    </location>
</feature>
<feature type="domain" description="RING-type" evidence="8">
    <location>
        <begin position="40"/>
        <end position="101"/>
    </location>
</feature>